<accession>A3II03</accession>
<keyword evidence="3" id="KW-1185">Reference proteome</keyword>
<dbReference type="AlphaFoldDB" id="A3II03"/>
<dbReference type="EMBL" id="AAXW01000002">
    <property type="protein sequence ID" value="EAZ93435.1"/>
    <property type="molecule type" value="Genomic_DNA"/>
</dbReference>
<sequence>MSNSSFKRSITTKEAARVFR</sequence>
<organism evidence="2 3">
    <name type="scientific">Crocosphaera chwakensis CCY0110</name>
    <dbReference type="NCBI Taxonomy" id="391612"/>
    <lineage>
        <taxon>Bacteria</taxon>
        <taxon>Bacillati</taxon>
        <taxon>Cyanobacteriota</taxon>
        <taxon>Cyanophyceae</taxon>
        <taxon>Oscillatoriophycideae</taxon>
        <taxon>Chroococcales</taxon>
        <taxon>Aphanothecaceae</taxon>
        <taxon>Crocosphaera</taxon>
        <taxon>Crocosphaera chwakensis</taxon>
    </lineage>
</organism>
<name>A3II03_9CHRO</name>
<gene>
    <name evidence="2" type="ORF">CY0110_16607</name>
</gene>
<proteinExistence type="predicted"/>
<reference evidence="2 3" key="1">
    <citation type="submission" date="2007-03" db="EMBL/GenBank/DDBJ databases">
        <authorList>
            <person name="Stal L."/>
            <person name="Ferriera S."/>
            <person name="Johnson J."/>
            <person name="Kravitz S."/>
            <person name="Beeson K."/>
            <person name="Sutton G."/>
            <person name="Rogers Y.-H."/>
            <person name="Friedman R."/>
            <person name="Frazier M."/>
            <person name="Venter J.C."/>
        </authorList>
    </citation>
    <scope>NUCLEOTIDE SEQUENCE [LARGE SCALE GENOMIC DNA]</scope>
    <source>
        <strain evidence="2 3">CCY0110</strain>
    </source>
</reference>
<evidence type="ECO:0000313" key="2">
    <source>
        <dbReference type="EMBL" id="EAZ93435.1"/>
    </source>
</evidence>
<evidence type="ECO:0000313" key="3">
    <source>
        <dbReference type="Proteomes" id="UP000003781"/>
    </source>
</evidence>
<feature type="region of interest" description="Disordered" evidence="1">
    <location>
        <begin position="1"/>
        <end position="20"/>
    </location>
</feature>
<comment type="caution">
    <text evidence="2">The sequence shown here is derived from an EMBL/GenBank/DDBJ whole genome shotgun (WGS) entry which is preliminary data.</text>
</comment>
<protein>
    <submittedName>
        <fullName evidence="2">Uncharacterized protein</fullName>
    </submittedName>
</protein>
<dbReference type="Proteomes" id="UP000003781">
    <property type="component" value="Unassembled WGS sequence"/>
</dbReference>
<evidence type="ECO:0000256" key="1">
    <source>
        <dbReference type="SAM" id="MobiDB-lite"/>
    </source>
</evidence>